<proteinExistence type="predicted"/>
<dbReference type="InterPro" id="IPR002413">
    <property type="entry name" value="V5_allergen-like"/>
</dbReference>
<dbReference type="SUPFAM" id="SSF55797">
    <property type="entry name" value="PR-1-like"/>
    <property type="match status" value="1"/>
</dbReference>
<dbReference type="Pfam" id="PF00188">
    <property type="entry name" value="CAP"/>
    <property type="match status" value="1"/>
</dbReference>
<keyword evidence="2" id="KW-0964">Secreted</keyword>
<dbReference type="Gene3D" id="3.40.33.10">
    <property type="entry name" value="CAP"/>
    <property type="match status" value="1"/>
</dbReference>
<dbReference type="PANTHER" id="PTHR10334">
    <property type="entry name" value="CYSTEINE-RICH SECRETORY PROTEIN-RELATED"/>
    <property type="match status" value="1"/>
</dbReference>
<feature type="domain" description="SCP" evidence="4">
    <location>
        <begin position="66"/>
        <end position="234"/>
    </location>
</feature>
<evidence type="ECO:0000313" key="5">
    <source>
        <dbReference type="EMBL" id="KAK5644233.1"/>
    </source>
</evidence>
<dbReference type="PROSITE" id="PS01010">
    <property type="entry name" value="CRISP_2"/>
    <property type="match status" value="1"/>
</dbReference>
<feature type="chain" id="PRO_5042867980" description="SCP domain-containing protein" evidence="3">
    <location>
        <begin position="17"/>
        <end position="278"/>
    </location>
</feature>
<comment type="caution">
    <text evidence="5">The sequence shown here is derived from an EMBL/GenBank/DDBJ whole genome shotgun (WGS) entry which is preliminary data.</text>
</comment>
<evidence type="ECO:0000256" key="2">
    <source>
        <dbReference type="ARBA" id="ARBA00022525"/>
    </source>
</evidence>
<feature type="signal peptide" evidence="3">
    <location>
        <begin position="1"/>
        <end position="16"/>
    </location>
</feature>
<comment type="subcellular location">
    <subcellularLocation>
        <location evidence="1">Secreted</location>
    </subcellularLocation>
</comment>
<organism evidence="5 6">
    <name type="scientific">Pyrocoelia pectoralis</name>
    <dbReference type="NCBI Taxonomy" id="417401"/>
    <lineage>
        <taxon>Eukaryota</taxon>
        <taxon>Metazoa</taxon>
        <taxon>Ecdysozoa</taxon>
        <taxon>Arthropoda</taxon>
        <taxon>Hexapoda</taxon>
        <taxon>Insecta</taxon>
        <taxon>Pterygota</taxon>
        <taxon>Neoptera</taxon>
        <taxon>Endopterygota</taxon>
        <taxon>Coleoptera</taxon>
        <taxon>Polyphaga</taxon>
        <taxon>Elateriformia</taxon>
        <taxon>Elateroidea</taxon>
        <taxon>Lampyridae</taxon>
        <taxon>Lampyrinae</taxon>
        <taxon>Pyrocoelia</taxon>
    </lineage>
</organism>
<dbReference type="PRINTS" id="PR00837">
    <property type="entry name" value="V5TPXLIKE"/>
</dbReference>
<protein>
    <recommendedName>
        <fullName evidence="4">SCP domain-containing protein</fullName>
    </recommendedName>
</protein>
<dbReference type="InterPro" id="IPR018244">
    <property type="entry name" value="Allrgn_V5/Tpx1_CS"/>
</dbReference>
<dbReference type="SMART" id="SM00198">
    <property type="entry name" value="SCP"/>
    <property type="match status" value="1"/>
</dbReference>
<dbReference type="Proteomes" id="UP001329430">
    <property type="component" value="Chromosome 5"/>
</dbReference>
<dbReference type="PROSITE" id="PS01009">
    <property type="entry name" value="CRISP_1"/>
    <property type="match status" value="1"/>
</dbReference>
<dbReference type="InterPro" id="IPR014044">
    <property type="entry name" value="CAP_dom"/>
</dbReference>
<keyword evidence="6" id="KW-1185">Reference proteome</keyword>
<evidence type="ECO:0000256" key="1">
    <source>
        <dbReference type="ARBA" id="ARBA00004613"/>
    </source>
</evidence>
<evidence type="ECO:0000313" key="6">
    <source>
        <dbReference type="Proteomes" id="UP001329430"/>
    </source>
</evidence>
<evidence type="ECO:0000256" key="3">
    <source>
        <dbReference type="SAM" id="SignalP"/>
    </source>
</evidence>
<accession>A0AAN7VCC5</accession>
<dbReference type="EMBL" id="JAVRBK010000005">
    <property type="protein sequence ID" value="KAK5644233.1"/>
    <property type="molecule type" value="Genomic_DNA"/>
</dbReference>
<gene>
    <name evidence="5" type="ORF">RI129_008078</name>
</gene>
<reference evidence="5 6" key="1">
    <citation type="journal article" date="2024" name="Insects">
        <title>An Improved Chromosome-Level Genome Assembly of the Firefly Pyrocoelia pectoralis.</title>
        <authorList>
            <person name="Fu X."/>
            <person name="Meyer-Rochow V.B."/>
            <person name="Ballantyne L."/>
            <person name="Zhu X."/>
        </authorList>
    </citation>
    <scope>NUCLEOTIDE SEQUENCE [LARGE SCALE GENOMIC DNA]</scope>
    <source>
        <strain evidence="5">XCY_ONT2</strain>
    </source>
</reference>
<sequence length="278" mass="31128">MLSAFLLLLEVTLAYTMLVEKNPYCALGCDFGDGVLNHTVCERGVNKCGPAPICGSNFKVVKLTDKLRQMILNFHNALRCRVALGKETRGKQPPAKNMRVMTYDKELEFIAQCWANACDGTSLKHDKCRRTKKHEHNGQNLGYINSSANNINITLAMQQLIMHWYNEVALYNSEWIYDTQDRGVKVGHYTQMVWADTHKIGCGAVHYTVNKSDGSKWYEFLFVCNYGPGGNYLGEPVYKPGTPGSGCTDKLASSNRCGMCGRFTNASADDGYQPFFKL</sequence>
<dbReference type="InterPro" id="IPR035940">
    <property type="entry name" value="CAP_sf"/>
</dbReference>
<name>A0AAN7VCC5_9COLE</name>
<dbReference type="GO" id="GO:0005576">
    <property type="term" value="C:extracellular region"/>
    <property type="evidence" value="ECO:0007669"/>
    <property type="project" value="UniProtKB-SubCell"/>
</dbReference>
<dbReference type="InterPro" id="IPR001283">
    <property type="entry name" value="CRISP-related"/>
</dbReference>
<keyword evidence="3" id="KW-0732">Signal</keyword>
<dbReference type="CDD" id="cd05380">
    <property type="entry name" value="CAP_euk"/>
    <property type="match status" value="1"/>
</dbReference>
<dbReference type="AlphaFoldDB" id="A0AAN7VCC5"/>
<evidence type="ECO:0000259" key="4">
    <source>
        <dbReference type="SMART" id="SM00198"/>
    </source>
</evidence>
<dbReference type="PRINTS" id="PR00838">
    <property type="entry name" value="V5ALLERGEN"/>
</dbReference>